<dbReference type="Proteomes" id="UP000231409">
    <property type="component" value="Unassembled WGS sequence"/>
</dbReference>
<accession>A0A2G1UQC5</accession>
<evidence type="ECO:0000256" key="4">
    <source>
        <dbReference type="SAM" id="MobiDB-lite"/>
    </source>
</evidence>
<evidence type="ECO:0000313" key="7">
    <source>
        <dbReference type="Proteomes" id="UP000231409"/>
    </source>
</evidence>
<dbReference type="GO" id="GO:0004252">
    <property type="term" value="F:serine-type endopeptidase activity"/>
    <property type="evidence" value="ECO:0007669"/>
    <property type="project" value="UniProtKB-UniRule"/>
</dbReference>
<protein>
    <recommendedName>
        <fullName evidence="2">endopeptidase La</fullName>
        <ecNumber evidence="2">3.4.21.53</ecNumber>
    </recommendedName>
</protein>
<keyword evidence="2" id="KW-0720">Serine protease</keyword>
<dbReference type="Pfam" id="PF20437">
    <property type="entry name" value="LonC_helical"/>
    <property type="match status" value="1"/>
</dbReference>
<dbReference type="Gene3D" id="1.10.8.60">
    <property type="match status" value="1"/>
</dbReference>
<feature type="active site" evidence="2">
    <location>
        <position position="689"/>
    </location>
</feature>
<dbReference type="PROSITE" id="PS51786">
    <property type="entry name" value="LON_PROTEOLYTIC"/>
    <property type="match status" value="1"/>
</dbReference>
<dbReference type="InterPro" id="IPR020568">
    <property type="entry name" value="Ribosomal_Su5_D2-typ_SF"/>
</dbReference>
<dbReference type="InterPro" id="IPR027065">
    <property type="entry name" value="Lon_Prtase"/>
</dbReference>
<keyword evidence="7" id="KW-1185">Reference proteome</keyword>
<dbReference type="SUPFAM" id="SSF52540">
    <property type="entry name" value="P-loop containing nucleoside triphosphate hydrolases"/>
    <property type="match status" value="1"/>
</dbReference>
<gene>
    <name evidence="6" type="ORF">CLH61_01585</name>
</gene>
<dbReference type="GO" id="GO:0006508">
    <property type="term" value="P:proteolysis"/>
    <property type="evidence" value="ECO:0007669"/>
    <property type="project" value="UniProtKB-KW"/>
</dbReference>
<dbReference type="GO" id="GO:0005524">
    <property type="term" value="F:ATP binding"/>
    <property type="evidence" value="ECO:0007669"/>
    <property type="project" value="InterPro"/>
</dbReference>
<dbReference type="PRINTS" id="PR00830">
    <property type="entry name" value="ENDOLAPTASE"/>
</dbReference>
<feature type="coiled-coil region" evidence="3">
    <location>
        <begin position="202"/>
        <end position="229"/>
    </location>
</feature>
<comment type="similarity">
    <text evidence="2">Belongs to the peptidase S16 family.</text>
</comment>
<dbReference type="PANTHER" id="PTHR10046">
    <property type="entry name" value="ATP DEPENDENT LON PROTEASE FAMILY MEMBER"/>
    <property type="match status" value="1"/>
</dbReference>
<sequence length="829" mass="91867">MTTPLPLTVDQVYHRCPSDQFDFDTTASLEPLDLPCGQERVIRALEFGARMKNQGFNLFVLGPSGASKHELVAQFLKQHAAKEKAPPDWCYVFNFEFPDRPTAIELPAGEGRQFKADMNTLADELRTAIPATFESEEYQGRLQELQEEMSKRQHKGLFAIQEEANRSNIAMIATPAGFTFAPMKDGEVMDPEEYQKLSDDERTLIEAKVEDLQKKLQQTIQQVPRLRKEVRERVHALNEEMTQLTLGGPIGELREKWRHSDAVVAFLDAVREDVVGHAEAFRDEDGSGTPAGLLGRYRVNLLVDNADTVGAPVIYEDLPNHQHLTGLIEHRVRQAALHTDFSLVRGGALHRANGGYLILDARRVLTQPMAWESLKRVLFSHEIRIESLEHLYGLVSTVSLQPEAIPVSVKVVLLGDRILYYLLSHYDPDFLDLFKVEADFADDLDRDNECYTTYARMVATMAREAELRALDRSAVARVIEHASRLANDQRKLTGHDRVIRDLIAEADHWADVAGEDVITAGHIQQAIDERIYRASRVRDRSLEQFSRGIVLLATEGEQVARVNGLSVWQLGASMFGQPTRITATARPGKGQVVDIEREAKLGGPIHSKAVMILSRFLASRYAGDGELSLSASLAFEQSYGGVEGDSASVAETCVLLSAISRVPLRQFYAVTGSMNQHGEVQAVGGVNEKIEGFFDVCKQAGQVDGRGVLLPASNVEHLMLRQDVCEAIAAGHFRIFPITDINEAIGLLTGLEAGDPDDNGVFPEGSFNRKVADRLAEFARVSHARDDDNGADARRNNDDNGKDSNDKDSNGKDRNGKDDGKDKGNGEGR</sequence>
<evidence type="ECO:0000256" key="3">
    <source>
        <dbReference type="SAM" id="Coils"/>
    </source>
</evidence>
<comment type="caution">
    <text evidence="6">The sequence shown here is derived from an EMBL/GenBank/DDBJ whole genome shotgun (WGS) entry which is preliminary data.</text>
</comment>
<dbReference type="InterPro" id="IPR041699">
    <property type="entry name" value="AAA_32"/>
</dbReference>
<keyword evidence="1 2" id="KW-0645">Protease</keyword>
<dbReference type="EMBL" id="NTFH01000003">
    <property type="protein sequence ID" value="PHQ16696.1"/>
    <property type="molecule type" value="Genomic_DNA"/>
</dbReference>
<dbReference type="Gene3D" id="3.40.50.300">
    <property type="entry name" value="P-loop containing nucleotide triphosphate hydrolases"/>
    <property type="match status" value="2"/>
</dbReference>
<reference evidence="6 7" key="1">
    <citation type="submission" date="2017-09" db="EMBL/GenBank/DDBJ databases">
        <title>The draft genome sequences of Marinobacter sp. PWS21.</title>
        <authorList>
            <person name="Cao J."/>
        </authorList>
    </citation>
    <scope>NUCLEOTIDE SEQUENCE [LARGE SCALE GENOMIC DNA]</scope>
    <source>
        <strain evidence="6 7">PWS21</strain>
    </source>
</reference>
<comment type="catalytic activity">
    <reaction evidence="2">
        <text>Hydrolysis of proteins in presence of ATP.</text>
        <dbReference type="EC" id="3.4.21.53"/>
    </reaction>
</comment>
<dbReference type="SUPFAM" id="SSF54211">
    <property type="entry name" value="Ribosomal protein S5 domain 2-like"/>
    <property type="match status" value="1"/>
</dbReference>
<evidence type="ECO:0000313" key="6">
    <source>
        <dbReference type="EMBL" id="PHQ16696.1"/>
    </source>
</evidence>
<feature type="region of interest" description="Disordered" evidence="4">
    <location>
        <begin position="781"/>
        <end position="829"/>
    </location>
</feature>
<dbReference type="GO" id="GO:0004176">
    <property type="term" value="F:ATP-dependent peptidase activity"/>
    <property type="evidence" value="ECO:0007669"/>
    <property type="project" value="UniProtKB-UniRule"/>
</dbReference>
<name>A0A2G1UQC5_9GAMM</name>
<feature type="active site" evidence="2">
    <location>
        <position position="646"/>
    </location>
</feature>
<dbReference type="InterPro" id="IPR027417">
    <property type="entry name" value="P-loop_NTPase"/>
</dbReference>
<feature type="compositionally biased region" description="Basic and acidic residues" evidence="4">
    <location>
        <begin position="783"/>
        <end position="829"/>
    </location>
</feature>
<evidence type="ECO:0000259" key="5">
    <source>
        <dbReference type="PROSITE" id="PS51786"/>
    </source>
</evidence>
<dbReference type="Pfam" id="PF13654">
    <property type="entry name" value="AAA_32"/>
    <property type="match status" value="1"/>
</dbReference>
<dbReference type="AlphaFoldDB" id="A0A2G1UQC5"/>
<dbReference type="InterPro" id="IPR046843">
    <property type="entry name" value="LonB_AAA-LID"/>
</dbReference>
<keyword evidence="3" id="KW-0175">Coiled coil</keyword>
<dbReference type="Pfam" id="PF05362">
    <property type="entry name" value="Lon_C"/>
    <property type="match status" value="1"/>
</dbReference>
<dbReference type="Pfam" id="PF20436">
    <property type="entry name" value="LonB_AAA-LID"/>
    <property type="match status" value="1"/>
</dbReference>
<dbReference type="RefSeq" id="WP_099612948.1">
    <property type="nucleotide sequence ID" value="NZ_KZ319367.1"/>
</dbReference>
<dbReference type="InterPro" id="IPR008269">
    <property type="entry name" value="Lon_proteolytic"/>
</dbReference>
<dbReference type="Gene3D" id="3.30.230.10">
    <property type="match status" value="1"/>
</dbReference>
<evidence type="ECO:0000256" key="2">
    <source>
        <dbReference type="PROSITE-ProRule" id="PRU01122"/>
    </source>
</evidence>
<dbReference type="InterPro" id="IPR014721">
    <property type="entry name" value="Ribsml_uS5_D2-typ_fold_subgr"/>
</dbReference>
<feature type="domain" description="Lon proteolytic" evidence="5">
    <location>
        <begin position="556"/>
        <end position="751"/>
    </location>
</feature>
<proteinExistence type="inferred from homology"/>
<organism evidence="6 7">
    <name type="scientific">Marinobacter profundi</name>
    <dbReference type="NCBI Taxonomy" id="2666256"/>
    <lineage>
        <taxon>Bacteria</taxon>
        <taxon>Pseudomonadati</taxon>
        <taxon>Pseudomonadota</taxon>
        <taxon>Gammaproteobacteria</taxon>
        <taxon>Pseudomonadales</taxon>
        <taxon>Marinobacteraceae</taxon>
        <taxon>Marinobacter</taxon>
    </lineage>
</organism>
<evidence type="ECO:0000256" key="1">
    <source>
        <dbReference type="ARBA" id="ARBA00022670"/>
    </source>
</evidence>
<dbReference type="EC" id="3.4.21.53" evidence="2"/>
<dbReference type="GO" id="GO:0030163">
    <property type="term" value="P:protein catabolic process"/>
    <property type="evidence" value="ECO:0007669"/>
    <property type="project" value="InterPro"/>
</dbReference>
<dbReference type="InterPro" id="IPR046844">
    <property type="entry name" value="Lon-like_helical"/>
</dbReference>
<keyword evidence="2" id="KW-0378">Hydrolase</keyword>